<dbReference type="Pfam" id="PF24853">
    <property type="entry name" value="DUF7727"/>
    <property type="match status" value="1"/>
</dbReference>
<name>A0A9P8Y942_9PEZI</name>
<dbReference type="InterPro" id="IPR056144">
    <property type="entry name" value="DUF7727"/>
</dbReference>
<keyword evidence="4" id="KW-1185">Reference proteome</keyword>
<dbReference type="OrthoDB" id="2110422at2759"/>
<protein>
    <recommendedName>
        <fullName evidence="2">DUF7727 domain-containing protein</fullName>
    </recommendedName>
</protein>
<evidence type="ECO:0000313" key="3">
    <source>
        <dbReference type="EMBL" id="KAH7033050.1"/>
    </source>
</evidence>
<evidence type="ECO:0000313" key="4">
    <source>
        <dbReference type="Proteomes" id="UP000756346"/>
    </source>
</evidence>
<dbReference type="Proteomes" id="UP000756346">
    <property type="component" value="Unassembled WGS sequence"/>
</dbReference>
<accession>A0A9P8Y942</accession>
<keyword evidence="1" id="KW-0812">Transmembrane</keyword>
<evidence type="ECO:0000256" key="1">
    <source>
        <dbReference type="SAM" id="Phobius"/>
    </source>
</evidence>
<dbReference type="EMBL" id="JAGTJQ010000004">
    <property type="protein sequence ID" value="KAH7033050.1"/>
    <property type="molecule type" value="Genomic_DNA"/>
</dbReference>
<dbReference type="GeneID" id="70180755"/>
<feature type="domain" description="DUF7727" evidence="2">
    <location>
        <begin position="1"/>
        <end position="106"/>
    </location>
</feature>
<comment type="caution">
    <text evidence="3">The sequence shown here is derived from an EMBL/GenBank/DDBJ whole genome shotgun (WGS) entry which is preliminary data.</text>
</comment>
<feature type="non-terminal residue" evidence="3">
    <location>
        <position position="1"/>
    </location>
</feature>
<reference evidence="3" key="1">
    <citation type="journal article" date="2021" name="Nat. Commun.">
        <title>Genetic determinants of endophytism in the Arabidopsis root mycobiome.</title>
        <authorList>
            <person name="Mesny F."/>
            <person name="Miyauchi S."/>
            <person name="Thiergart T."/>
            <person name="Pickel B."/>
            <person name="Atanasova L."/>
            <person name="Karlsson M."/>
            <person name="Huettel B."/>
            <person name="Barry K.W."/>
            <person name="Haridas S."/>
            <person name="Chen C."/>
            <person name="Bauer D."/>
            <person name="Andreopoulos W."/>
            <person name="Pangilinan J."/>
            <person name="LaButti K."/>
            <person name="Riley R."/>
            <person name="Lipzen A."/>
            <person name="Clum A."/>
            <person name="Drula E."/>
            <person name="Henrissat B."/>
            <person name="Kohler A."/>
            <person name="Grigoriev I.V."/>
            <person name="Martin F.M."/>
            <person name="Hacquard S."/>
        </authorList>
    </citation>
    <scope>NUCLEOTIDE SEQUENCE</scope>
    <source>
        <strain evidence="3">MPI-CAGE-CH-0230</strain>
    </source>
</reference>
<feature type="transmembrane region" description="Helical" evidence="1">
    <location>
        <begin position="39"/>
        <end position="60"/>
    </location>
</feature>
<proteinExistence type="predicted"/>
<feature type="non-terminal residue" evidence="3">
    <location>
        <position position="107"/>
    </location>
</feature>
<dbReference type="RefSeq" id="XP_046013882.1">
    <property type="nucleotide sequence ID" value="XM_046151209.1"/>
</dbReference>
<evidence type="ECO:0000259" key="2">
    <source>
        <dbReference type="Pfam" id="PF24853"/>
    </source>
</evidence>
<keyword evidence="1" id="KW-0472">Membrane</keyword>
<dbReference type="PANTHER" id="PTHR40629:SF1">
    <property type="entry name" value="PRO41 PROTEIN"/>
    <property type="match status" value="1"/>
</dbReference>
<dbReference type="AlphaFoldDB" id="A0A9P8Y942"/>
<feature type="transmembrane region" description="Helical" evidence="1">
    <location>
        <begin position="72"/>
        <end position="90"/>
    </location>
</feature>
<keyword evidence="1" id="KW-1133">Transmembrane helix</keyword>
<sequence>ARLIAISAATYQLSAGFHGFFWPKVFWDFATKKVDRAVYPIPILQLLNVVSALGILALEWPSRYLVRFQSRTTIHFIALLLAAIPAALLFQSVDAVLYYSVAAVLYW</sequence>
<dbReference type="PANTHER" id="PTHR40629">
    <property type="entry name" value="PRO41 PROTEIN"/>
    <property type="match status" value="1"/>
</dbReference>
<gene>
    <name evidence="3" type="ORF">B0I36DRAFT_266148</name>
</gene>
<organism evidence="3 4">
    <name type="scientific">Microdochium trichocladiopsis</name>
    <dbReference type="NCBI Taxonomy" id="1682393"/>
    <lineage>
        <taxon>Eukaryota</taxon>
        <taxon>Fungi</taxon>
        <taxon>Dikarya</taxon>
        <taxon>Ascomycota</taxon>
        <taxon>Pezizomycotina</taxon>
        <taxon>Sordariomycetes</taxon>
        <taxon>Xylariomycetidae</taxon>
        <taxon>Xylariales</taxon>
        <taxon>Microdochiaceae</taxon>
        <taxon>Microdochium</taxon>
    </lineage>
</organism>